<dbReference type="PRINTS" id="PR01467">
    <property type="entry name" value="ARGREPRESSOR"/>
</dbReference>
<dbReference type="SUPFAM" id="SSF46785">
    <property type="entry name" value="Winged helix' DNA-binding domain"/>
    <property type="match status" value="1"/>
</dbReference>
<dbReference type="Gene3D" id="3.30.1360.40">
    <property type="match status" value="1"/>
</dbReference>
<evidence type="ECO:0000256" key="8">
    <source>
        <dbReference type="HAMAP-Rule" id="MF_00173"/>
    </source>
</evidence>
<comment type="function">
    <text evidence="8">Regulates arginine biosynthesis genes.</text>
</comment>
<dbReference type="InterPro" id="IPR036390">
    <property type="entry name" value="WH_DNA-bd_sf"/>
</dbReference>
<keyword evidence="6 8" id="KW-0238">DNA-binding</keyword>
<dbReference type="RefSeq" id="WP_158494434.1">
    <property type="nucleotide sequence ID" value="NZ_BAABAG010000010.1"/>
</dbReference>
<dbReference type="GO" id="GO:0006526">
    <property type="term" value="P:L-arginine biosynthetic process"/>
    <property type="evidence" value="ECO:0007669"/>
    <property type="project" value="UniProtKB-UniPathway"/>
</dbReference>
<evidence type="ECO:0000259" key="10">
    <source>
        <dbReference type="Pfam" id="PF02863"/>
    </source>
</evidence>
<keyword evidence="8" id="KW-0055">Arginine biosynthesis</keyword>
<reference evidence="11 12" key="1">
    <citation type="submission" date="2020-08" db="EMBL/GenBank/DDBJ databases">
        <title>Sequencing the genomes of 1000 actinobacteria strains.</title>
        <authorList>
            <person name="Klenk H.-P."/>
        </authorList>
    </citation>
    <scope>NUCLEOTIDE SEQUENCE [LARGE SCALE GENOMIC DNA]</scope>
    <source>
        <strain evidence="11 12">DSM 17945</strain>
    </source>
</reference>
<dbReference type="PANTHER" id="PTHR34471:SF1">
    <property type="entry name" value="ARGININE REPRESSOR"/>
    <property type="match status" value="1"/>
</dbReference>
<evidence type="ECO:0000256" key="6">
    <source>
        <dbReference type="ARBA" id="ARBA00023125"/>
    </source>
</evidence>
<keyword evidence="4 8" id="KW-0678">Repressor</keyword>
<dbReference type="AlphaFoldDB" id="A0A7W9JHL2"/>
<comment type="caution">
    <text evidence="11">The sequence shown here is derived from an EMBL/GenBank/DDBJ whole genome shotgun (WGS) entry which is preliminary data.</text>
</comment>
<evidence type="ECO:0000256" key="1">
    <source>
        <dbReference type="ARBA" id="ARBA00004496"/>
    </source>
</evidence>
<dbReference type="InterPro" id="IPR020900">
    <property type="entry name" value="Arg_repress_DNA-bd"/>
</dbReference>
<comment type="pathway">
    <text evidence="8">Amino-acid biosynthesis; L-arginine biosynthesis [regulation].</text>
</comment>
<evidence type="ECO:0000256" key="7">
    <source>
        <dbReference type="ARBA" id="ARBA00023163"/>
    </source>
</evidence>
<dbReference type="SUPFAM" id="SSF55252">
    <property type="entry name" value="C-terminal domain of arginine repressor"/>
    <property type="match status" value="1"/>
</dbReference>
<proteinExistence type="inferred from homology"/>
<keyword evidence="12" id="KW-1185">Reference proteome</keyword>
<evidence type="ECO:0000259" key="9">
    <source>
        <dbReference type="Pfam" id="PF01316"/>
    </source>
</evidence>
<evidence type="ECO:0000313" key="12">
    <source>
        <dbReference type="Proteomes" id="UP000567246"/>
    </source>
</evidence>
<dbReference type="InterPro" id="IPR020899">
    <property type="entry name" value="Arg_repress_C"/>
</dbReference>
<dbReference type="InterPro" id="IPR036251">
    <property type="entry name" value="Arg_repress_C_sf"/>
</dbReference>
<accession>A0A7W9JHL2</accession>
<dbReference type="Pfam" id="PF02863">
    <property type="entry name" value="Arg_repressor_C"/>
    <property type="match status" value="1"/>
</dbReference>
<keyword evidence="5 8" id="KW-0805">Transcription regulation</keyword>
<sequence length="162" mass="16534">MAVPTTKTARQAAIREILATRGIRSQAELSDALGDRGLSVTQGTLSRDLVDLGAVRTRGPGGMVYALPAEGDDGALPGRGSDAQLSRLSSMARELLISAEPTENLVVLHTPPGAAQFLASVIDQARVENVMGTIAGDDTILLITTGVSAAPVVAAHLLGLAG</sequence>
<keyword evidence="7 8" id="KW-0804">Transcription</keyword>
<feature type="domain" description="Arginine repressor DNA-binding" evidence="9">
    <location>
        <begin position="6"/>
        <end position="71"/>
    </location>
</feature>
<keyword evidence="8" id="KW-0028">Amino-acid biosynthesis</keyword>
<name>A0A7W9JHL2_9MICC</name>
<comment type="similarity">
    <text evidence="2 8">Belongs to the ArgR family.</text>
</comment>
<dbReference type="PANTHER" id="PTHR34471">
    <property type="entry name" value="ARGININE REPRESSOR"/>
    <property type="match status" value="1"/>
</dbReference>
<dbReference type="InterPro" id="IPR001669">
    <property type="entry name" value="Arg_repress"/>
</dbReference>
<dbReference type="GO" id="GO:1900079">
    <property type="term" value="P:regulation of arginine biosynthetic process"/>
    <property type="evidence" value="ECO:0007669"/>
    <property type="project" value="UniProtKB-UniRule"/>
</dbReference>
<organism evidence="11 12">
    <name type="scientific">Micrococcus endophyticus</name>
    <dbReference type="NCBI Taxonomy" id="455343"/>
    <lineage>
        <taxon>Bacteria</taxon>
        <taxon>Bacillati</taxon>
        <taxon>Actinomycetota</taxon>
        <taxon>Actinomycetes</taxon>
        <taxon>Micrococcales</taxon>
        <taxon>Micrococcaceae</taxon>
        <taxon>Micrococcus</taxon>
    </lineage>
</organism>
<evidence type="ECO:0000256" key="2">
    <source>
        <dbReference type="ARBA" id="ARBA00008316"/>
    </source>
</evidence>
<dbReference type="GO" id="GO:0005737">
    <property type="term" value="C:cytoplasm"/>
    <property type="evidence" value="ECO:0007669"/>
    <property type="project" value="UniProtKB-SubCell"/>
</dbReference>
<protein>
    <recommendedName>
        <fullName evidence="8">Arginine repressor</fullName>
    </recommendedName>
</protein>
<dbReference type="GO" id="GO:0003677">
    <property type="term" value="F:DNA binding"/>
    <property type="evidence" value="ECO:0007669"/>
    <property type="project" value="UniProtKB-KW"/>
</dbReference>
<dbReference type="Proteomes" id="UP000567246">
    <property type="component" value="Unassembled WGS sequence"/>
</dbReference>
<dbReference type="GO" id="GO:0051259">
    <property type="term" value="P:protein complex oligomerization"/>
    <property type="evidence" value="ECO:0007669"/>
    <property type="project" value="InterPro"/>
</dbReference>
<dbReference type="InterPro" id="IPR036388">
    <property type="entry name" value="WH-like_DNA-bd_sf"/>
</dbReference>
<comment type="subcellular location">
    <subcellularLocation>
        <location evidence="1 8">Cytoplasm</location>
    </subcellularLocation>
</comment>
<feature type="domain" description="Arginine repressor C-terminal" evidence="10">
    <location>
        <begin position="93"/>
        <end position="157"/>
    </location>
</feature>
<keyword evidence="3 8" id="KW-0963">Cytoplasm</keyword>
<dbReference type="GO" id="GO:0034618">
    <property type="term" value="F:arginine binding"/>
    <property type="evidence" value="ECO:0007669"/>
    <property type="project" value="InterPro"/>
</dbReference>
<dbReference type="HAMAP" id="MF_00173">
    <property type="entry name" value="Arg_repressor"/>
    <property type="match status" value="1"/>
</dbReference>
<dbReference type="Pfam" id="PF01316">
    <property type="entry name" value="Arg_repressor"/>
    <property type="match status" value="1"/>
</dbReference>
<dbReference type="Gene3D" id="1.10.10.10">
    <property type="entry name" value="Winged helix-like DNA-binding domain superfamily/Winged helix DNA-binding domain"/>
    <property type="match status" value="1"/>
</dbReference>
<dbReference type="EMBL" id="JACHMW010000001">
    <property type="protein sequence ID" value="MBB5847864.1"/>
    <property type="molecule type" value="Genomic_DNA"/>
</dbReference>
<evidence type="ECO:0000313" key="11">
    <source>
        <dbReference type="EMBL" id="MBB5847864.1"/>
    </source>
</evidence>
<gene>
    <name evidence="8" type="primary">argR</name>
    <name evidence="11" type="ORF">HDA33_000428</name>
</gene>
<evidence type="ECO:0000256" key="5">
    <source>
        <dbReference type="ARBA" id="ARBA00023015"/>
    </source>
</evidence>
<dbReference type="UniPathway" id="UPA00068"/>
<dbReference type="GO" id="GO:0003700">
    <property type="term" value="F:DNA-binding transcription factor activity"/>
    <property type="evidence" value="ECO:0007669"/>
    <property type="project" value="UniProtKB-UniRule"/>
</dbReference>
<evidence type="ECO:0000256" key="3">
    <source>
        <dbReference type="ARBA" id="ARBA00022490"/>
    </source>
</evidence>
<evidence type="ECO:0000256" key="4">
    <source>
        <dbReference type="ARBA" id="ARBA00022491"/>
    </source>
</evidence>